<evidence type="ECO:0000256" key="4">
    <source>
        <dbReference type="HAMAP-Rule" id="MF_01904"/>
    </source>
</evidence>
<comment type="caution">
    <text evidence="6">The sequence shown here is derived from an EMBL/GenBank/DDBJ whole genome shotgun (WGS) entry which is preliminary data.</text>
</comment>
<evidence type="ECO:0000256" key="2">
    <source>
        <dbReference type="ARBA" id="ARBA00023239"/>
    </source>
</evidence>
<evidence type="ECO:0000313" key="6">
    <source>
        <dbReference type="EMBL" id="PWR75915.1"/>
    </source>
</evidence>
<evidence type="ECO:0000256" key="5">
    <source>
        <dbReference type="NCBIfam" id="TIGR02751"/>
    </source>
</evidence>
<dbReference type="NCBIfam" id="TIGR02751">
    <property type="entry name" value="PEPCase_arch"/>
    <property type="match status" value="1"/>
</dbReference>
<dbReference type="GO" id="GO:0006107">
    <property type="term" value="P:oxaloacetate metabolic process"/>
    <property type="evidence" value="ECO:0007669"/>
    <property type="project" value="UniProtKB-UniRule"/>
</dbReference>
<dbReference type="OrthoDB" id="85849at2157"/>
<dbReference type="SUPFAM" id="SSF51621">
    <property type="entry name" value="Phosphoenolpyruvate/pyruvate domain"/>
    <property type="match status" value="1"/>
</dbReference>
<dbReference type="GO" id="GO:0015977">
    <property type="term" value="P:carbon fixation"/>
    <property type="evidence" value="ECO:0007669"/>
    <property type="project" value="UniProtKB-UniRule"/>
</dbReference>
<dbReference type="PIRSF" id="PIRSF006677">
    <property type="entry name" value="UCP006677"/>
    <property type="match status" value="1"/>
</dbReference>
<dbReference type="AlphaFoldDB" id="A0A2V2NBE3"/>
<comment type="subunit">
    <text evidence="4">Homotetramer.</text>
</comment>
<gene>
    <name evidence="4" type="primary">ppcA</name>
    <name evidence="6" type="ORF">DLD82_02310</name>
</gene>
<dbReference type="GO" id="GO:0000287">
    <property type="term" value="F:magnesium ion binding"/>
    <property type="evidence" value="ECO:0007669"/>
    <property type="project" value="UniProtKB-UniRule"/>
</dbReference>
<dbReference type="EC" id="4.1.1.31" evidence="4 5"/>
<name>A0A2V2NBE3_9EURY</name>
<comment type="catalytic activity">
    <reaction evidence="4">
        <text>oxaloacetate + phosphate = phosphoenolpyruvate + hydrogencarbonate</text>
        <dbReference type="Rhea" id="RHEA:28370"/>
        <dbReference type="ChEBI" id="CHEBI:16452"/>
        <dbReference type="ChEBI" id="CHEBI:17544"/>
        <dbReference type="ChEBI" id="CHEBI:43474"/>
        <dbReference type="ChEBI" id="CHEBI:58702"/>
        <dbReference type="EC" id="4.1.1.31"/>
    </reaction>
</comment>
<comment type="cofactor">
    <cofactor evidence="4">
        <name>Mg(2+)</name>
        <dbReference type="ChEBI" id="CHEBI:18420"/>
    </cofactor>
</comment>
<dbReference type="EMBL" id="QGMZ01000006">
    <property type="protein sequence ID" value="PWR75915.1"/>
    <property type="molecule type" value="Genomic_DNA"/>
</dbReference>
<keyword evidence="3 4" id="KW-0120">Carbon dioxide fixation</keyword>
<keyword evidence="7" id="KW-1185">Reference proteome</keyword>
<proteinExistence type="inferred from homology"/>
<dbReference type="GO" id="GO:0006099">
    <property type="term" value="P:tricarboxylic acid cycle"/>
    <property type="evidence" value="ECO:0007669"/>
    <property type="project" value="InterPro"/>
</dbReference>
<protein>
    <recommendedName>
        <fullName evidence="4 5">Phosphoenolpyruvate carboxylase</fullName>
        <shortName evidence="4">PEPC</shortName>
        <shortName evidence="4">PEPCase</shortName>
        <ecNumber evidence="4 5">4.1.1.31</ecNumber>
    </recommendedName>
</protein>
<dbReference type="GO" id="GO:0008964">
    <property type="term" value="F:phosphoenolpyruvate carboxylase activity"/>
    <property type="evidence" value="ECO:0007669"/>
    <property type="project" value="UniProtKB-UniRule"/>
</dbReference>
<reference evidence="6 7" key="1">
    <citation type="submission" date="2018-05" db="EMBL/GenBank/DDBJ databases">
        <title>Draft genome of Methanospirillum stamsii Pt1.</title>
        <authorList>
            <person name="Dueholm M.S."/>
            <person name="Nielsen P.H."/>
            <person name="Bakmann L.F."/>
            <person name="Otzen D.E."/>
        </authorList>
    </citation>
    <scope>NUCLEOTIDE SEQUENCE [LARGE SCALE GENOMIC DNA]</scope>
    <source>
        <strain evidence="6 7">Pt1</strain>
    </source>
</reference>
<organism evidence="6 7">
    <name type="scientific">Methanospirillum stamsii</name>
    <dbReference type="NCBI Taxonomy" id="1277351"/>
    <lineage>
        <taxon>Archaea</taxon>
        <taxon>Methanobacteriati</taxon>
        <taxon>Methanobacteriota</taxon>
        <taxon>Stenosarchaea group</taxon>
        <taxon>Methanomicrobia</taxon>
        <taxon>Methanomicrobiales</taxon>
        <taxon>Methanospirillaceae</taxon>
        <taxon>Methanospirillum</taxon>
    </lineage>
</organism>
<sequence length="495" mass="56876">MKDKYGNLPKIPKIPKTMSTQHPDNVHTPFFTENIELNGEDEVKEAYYVYSHLGCTEQMWDCEGKEVDNYVVKKLLSRYREYFKEHHLGRDLFLTLRVPNPEIERTEAKILLETLGSIPRSYDVAHHFYGDELAPIFEVILPMTTSFTSIDNIYQYYCDFVIGQQHKRLGGRDMTIADWIGPFHPDKIRVIPLFEDRDGILSADSILKRYFQDKELDYQRVFFARSDPAVNYGLIGAVLLNKIGLWRLRLLSEETEIPIFPIIGAGSAPFRGNLRPDTVKRVTDEYAGAHTFTIQSAFKYDTNLDDAVNAIRFLEEREVPPAREIDETYAVPLIDRYAEGYQKQIQSLAPLINRVAAYIPSRRKRKLHVGLFGYSRNMGGVSLPRAITVTAALYSIGIPPEILGLNVLTDNDRDFILENYRYISDDLKDACRYLNPDSTYLPEDLKKALPDWVDYEPHPEHMALSGQIEKAVTSCRIDTVHDLIIRAAVIRKFLG</sequence>
<dbReference type="GeneID" id="97607812"/>
<accession>A0A2V2NBE3</accession>
<comment type="similarity">
    <text evidence="4">Belongs to the PEPCase type 2 family.</text>
</comment>
<keyword evidence="6" id="KW-0670">Pyruvate</keyword>
<dbReference type="HAMAP" id="MF_01904">
    <property type="entry name" value="PEPcase_type2"/>
    <property type="match status" value="1"/>
</dbReference>
<dbReference type="Proteomes" id="UP000245934">
    <property type="component" value="Unassembled WGS sequence"/>
</dbReference>
<dbReference type="InterPro" id="IPR007566">
    <property type="entry name" value="PEP_COase_arc-type"/>
</dbReference>
<evidence type="ECO:0000313" key="7">
    <source>
        <dbReference type="Proteomes" id="UP000245934"/>
    </source>
</evidence>
<keyword evidence="1 4" id="KW-0460">Magnesium</keyword>
<evidence type="ECO:0000256" key="3">
    <source>
        <dbReference type="ARBA" id="ARBA00023300"/>
    </source>
</evidence>
<comment type="function">
    <text evidence="4">Catalyzes the irreversible beta-carboxylation of phosphoenolpyruvate (PEP) to form oxaloacetate (OAA), a four-carbon dicarboxylic acid source for the tricarboxylic acid cycle.</text>
</comment>
<dbReference type="InterPro" id="IPR015813">
    <property type="entry name" value="Pyrv/PenolPyrv_kinase-like_dom"/>
</dbReference>
<dbReference type="Pfam" id="PF14010">
    <property type="entry name" value="PEPcase_2"/>
    <property type="match status" value="1"/>
</dbReference>
<dbReference type="RefSeq" id="WP_109939492.1">
    <property type="nucleotide sequence ID" value="NZ_CP176366.1"/>
</dbReference>
<keyword evidence="2 4" id="KW-0456">Lyase</keyword>
<evidence type="ECO:0000256" key="1">
    <source>
        <dbReference type="ARBA" id="ARBA00022842"/>
    </source>
</evidence>